<dbReference type="InterPro" id="IPR029063">
    <property type="entry name" value="SAM-dependent_MTases_sf"/>
</dbReference>
<evidence type="ECO:0000313" key="6">
    <source>
        <dbReference type="Proteomes" id="UP000192936"/>
    </source>
</evidence>
<evidence type="ECO:0000256" key="3">
    <source>
        <dbReference type="ARBA" id="ARBA00022691"/>
    </source>
</evidence>
<dbReference type="SUPFAM" id="SSF53335">
    <property type="entry name" value="S-adenosyl-L-methionine-dependent methyltransferases"/>
    <property type="match status" value="1"/>
</dbReference>
<dbReference type="OrthoDB" id="9808140at2"/>
<dbReference type="Pfam" id="PF13649">
    <property type="entry name" value="Methyltransf_25"/>
    <property type="match status" value="1"/>
</dbReference>
<organism evidence="5 6">
    <name type="scientific">Azospirillum oryzae</name>
    <dbReference type="NCBI Taxonomy" id="286727"/>
    <lineage>
        <taxon>Bacteria</taxon>
        <taxon>Pseudomonadati</taxon>
        <taxon>Pseudomonadota</taxon>
        <taxon>Alphaproteobacteria</taxon>
        <taxon>Rhodospirillales</taxon>
        <taxon>Azospirillaceae</taxon>
        <taxon>Azospirillum</taxon>
    </lineage>
</organism>
<dbReference type="CDD" id="cd02440">
    <property type="entry name" value="AdoMet_MTases"/>
    <property type="match status" value="1"/>
</dbReference>
<dbReference type="Gene3D" id="2.20.130.10">
    <property type="entry name" value="CAC2371-like domains"/>
    <property type="match status" value="1"/>
</dbReference>
<dbReference type="PANTHER" id="PTHR43464">
    <property type="entry name" value="METHYLTRANSFERASE"/>
    <property type="match status" value="1"/>
</dbReference>
<dbReference type="Proteomes" id="UP000192936">
    <property type="component" value="Unassembled WGS sequence"/>
</dbReference>
<feature type="domain" description="Methyltransferase" evidence="4">
    <location>
        <begin position="44"/>
        <end position="143"/>
    </location>
</feature>
<proteinExistence type="predicted"/>
<reference evidence="5 6" key="1">
    <citation type="submission" date="2017-04" db="EMBL/GenBank/DDBJ databases">
        <authorList>
            <person name="Afonso C.L."/>
            <person name="Miller P.J."/>
            <person name="Scott M.A."/>
            <person name="Spackman E."/>
            <person name="Goraichik I."/>
            <person name="Dimitrov K.M."/>
            <person name="Suarez D.L."/>
            <person name="Swayne D.E."/>
        </authorList>
    </citation>
    <scope>NUCLEOTIDE SEQUENCE [LARGE SCALE GENOMIC DNA]</scope>
    <source>
        <strain evidence="5 6">A2P</strain>
    </source>
</reference>
<evidence type="ECO:0000313" key="5">
    <source>
        <dbReference type="EMBL" id="SMF89096.1"/>
    </source>
</evidence>
<dbReference type="Gene3D" id="3.40.50.150">
    <property type="entry name" value="Vaccinia Virus protein VP39"/>
    <property type="match status" value="1"/>
</dbReference>
<keyword evidence="2 5" id="KW-0808">Transferase</keyword>
<evidence type="ECO:0000259" key="4">
    <source>
        <dbReference type="Pfam" id="PF13649"/>
    </source>
</evidence>
<accession>A0A1X7HLV4</accession>
<dbReference type="STRING" id="286727.SAMN02982917_6608"/>
<name>A0A1X7HLV4_9PROT</name>
<sequence length="260" mass="28294">MSGIFGTGYAAVYDALYGEKDYAGESGLIAHLFALHADGPVASVLDLGCGTGGHALPLAARGLRVTGVDRSPAMLARAREKSARLAETAIVAPEFIEADVRTLRLGRIYDAAIMMFAVLGYQHDDDALLATLASVRRHLPPSGLFLFDVWYGPAVLAQRPGDRVRSISQADERILRTARSALDIRAQICRVDFHVLRITGDRVVGEDRETHAMRFFFDRELGLAFGASGFRLEALRAFPDIGREPDETTWTVIGVARALP</sequence>
<keyword evidence="1 5" id="KW-0489">Methyltransferase</keyword>
<dbReference type="GO" id="GO:0008168">
    <property type="term" value="F:methyltransferase activity"/>
    <property type="evidence" value="ECO:0007669"/>
    <property type="project" value="UniProtKB-KW"/>
</dbReference>
<dbReference type="PANTHER" id="PTHR43464:SF19">
    <property type="entry name" value="UBIQUINONE BIOSYNTHESIS O-METHYLTRANSFERASE, MITOCHONDRIAL"/>
    <property type="match status" value="1"/>
</dbReference>
<dbReference type="RefSeq" id="WP_085091436.1">
    <property type="nucleotide sequence ID" value="NZ_FXAK01000009.1"/>
</dbReference>
<dbReference type="EMBL" id="FXAK01000009">
    <property type="protein sequence ID" value="SMF89096.1"/>
    <property type="molecule type" value="Genomic_DNA"/>
</dbReference>
<evidence type="ECO:0000256" key="2">
    <source>
        <dbReference type="ARBA" id="ARBA00022679"/>
    </source>
</evidence>
<protein>
    <submittedName>
        <fullName evidence="5">Methyltransferase domain-containing protein</fullName>
    </submittedName>
</protein>
<dbReference type="InterPro" id="IPR041698">
    <property type="entry name" value="Methyltransf_25"/>
</dbReference>
<keyword evidence="3" id="KW-0949">S-adenosyl-L-methionine</keyword>
<dbReference type="AlphaFoldDB" id="A0A1X7HLV4"/>
<evidence type="ECO:0000256" key="1">
    <source>
        <dbReference type="ARBA" id="ARBA00022603"/>
    </source>
</evidence>
<dbReference type="GO" id="GO:0032259">
    <property type="term" value="P:methylation"/>
    <property type="evidence" value="ECO:0007669"/>
    <property type="project" value="UniProtKB-KW"/>
</dbReference>
<gene>
    <name evidence="5" type="ORF">SAMN02982917_6608</name>
</gene>